<dbReference type="OrthoDB" id="1105819at2759"/>
<dbReference type="PANTHER" id="PTHR33067:SF31">
    <property type="entry name" value="RNA-DIRECTED DNA POLYMERASE"/>
    <property type="match status" value="1"/>
</dbReference>
<accession>A0A087GRA7</accession>
<feature type="domain" description="Retrotransposon gag" evidence="3">
    <location>
        <begin position="27"/>
        <end position="120"/>
    </location>
</feature>
<protein>
    <recommendedName>
        <fullName evidence="7">Integrase zinc-binding domain-containing protein</fullName>
    </recommendedName>
</protein>
<proteinExistence type="predicted"/>
<feature type="domain" description="Arabidopsis retrotransposon Orf1 C-terminal" evidence="2">
    <location>
        <begin position="1001"/>
        <end position="1267"/>
    </location>
</feature>
<evidence type="ECO:0000259" key="4">
    <source>
        <dbReference type="Pfam" id="PF17921"/>
    </source>
</evidence>
<dbReference type="PANTHER" id="PTHR33067">
    <property type="entry name" value="RNA-DIRECTED DNA POLYMERASE-RELATED"/>
    <property type="match status" value="1"/>
</dbReference>
<dbReference type="Gene3D" id="2.40.70.10">
    <property type="entry name" value="Acid Proteases"/>
    <property type="match status" value="1"/>
</dbReference>
<dbReference type="Pfam" id="PF17921">
    <property type="entry name" value="Integrase_H2C2"/>
    <property type="match status" value="1"/>
</dbReference>
<evidence type="ECO:0000313" key="5">
    <source>
        <dbReference type="EMBL" id="KFK32409.1"/>
    </source>
</evidence>
<feature type="region of interest" description="Disordered" evidence="1">
    <location>
        <begin position="1388"/>
        <end position="1409"/>
    </location>
</feature>
<dbReference type="Pfam" id="PF03732">
    <property type="entry name" value="Retrotrans_gag"/>
    <property type="match status" value="1"/>
</dbReference>
<dbReference type="Proteomes" id="UP000029120">
    <property type="component" value="Chromosome 6"/>
</dbReference>
<feature type="compositionally biased region" description="Polar residues" evidence="1">
    <location>
        <begin position="232"/>
        <end position="275"/>
    </location>
</feature>
<evidence type="ECO:0000313" key="6">
    <source>
        <dbReference type="Proteomes" id="UP000029120"/>
    </source>
</evidence>
<evidence type="ECO:0000256" key="1">
    <source>
        <dbReference type="SAM" id="MobiDB-lite"/>
    </source>
</evidence>
<dbReference type="EMBL" id="CM002874">
    <property type="protein sequence ID" value="KFK32409.1"/>
    <property type="molecule type" value="Genomic_DNA"/>
</dbReference>
<dbReference type="eggNOG" id="KOG0017">
    <property type="taxonomic scope" value="Eukaryota"/>
</dbReference>
<dbReference type="Gene3D" id="1.10.340.70">
    <property type="match status" value="1"/>
</dbReference>
<feature type="compositionally biased region" description="Low complexity" evidence="1">
    <location>
        <begin position="219"/>
        <end position="231"/>
    </location>
</feature>
<gene>
    <name evidence="5" type="ordered locus">AALP_Aa6g238200</name>
</gene>
<organism evidence="5 6">
    <name type="scientific">Arabis alpina</name>
    <name type="common">Alpine rock-cress</name>
    <dbReference type="NCBI Taxonomy" id="50452"/>
    <lineage>
        <taxon>Eukaryota</taxon>
        <taxon>Viridiplantae</taxon>
        <taxon>Streptophyta</taxon>
        <taxon>Embryophyta</taxon>
        <taxon>Tracheophyta</taxon>
        <taxon>Spermatophyta</taxon>
        <taxon>Magnoliopsida</taxon>
        <taxon>eudicotyledons</taxon>
        <taxon>Gunneridae</taxon>
        <taxon>Pentapetalae</taxon>
        <taxon>rosids</taxon>
        <taxon>malvids</taxon>
        <taxon>Brassicales</taxon>
        <taxon>Brassicaceae</taxon>
        <taxon>Arabideae</taxon>
        <taxon>Arabis</taxon>
    </lineage>
</organism>
<feature type="compositionally biased region" description="Basic residues" evidence="1">
    <location>
        <begin position="1316"/>
        <end position="1325"/>
    </location>
</feature>
<name>A0A087GRA7_ARAAL</name>
<dbReference type="Pfam" id="PF03078">
    <property type="entry name" value="ATHILA"/>
    <property type="match status" value="1"/>
</dbReference>
<feature type="region of interest" description="Disordered" evidence="1">
    <location>
        <begin position="1316"/>
        <end position="1351"/>
    </location>
</feature>
<reference evidence="6" key="1">
    <citation type="journal article" date="2015" name="Nat. Plants">
        <title>Genome expansion of Arabis alpina linked with retrotransposition and reduced symmetric DNA methylation.</title>
        <authorList>
            <person name="Willing E.M."/>
            <person name="Rawat V."/>
            <person name="Mandakova T."/>
            <person name="Maumus F."/>
            <person name="James G.V."/>
            <person name="Nordstroem K.J."/>
            <person name="Becker C."/>
            <person name="Warthmann N."/>
            <person name="Chica C."/>
            <person name="Szarzynska B."/>
            <person name="Zytnicki M."/>
            <person name="Albani M.C."/>
            <person name="Kiefer C."/>
            <person name="Bergonzi S."/>
            <person name="Castaings L."/>
            <person name="Mateos J.L."/>
            <person name="Berns M.C."/>
            <person name="Bujdoso N."/>
            <person name="Piofczyk T."/>
            <person name="de Lorenzo L."/>
            <person name="Barrero-Sicilia C."/>
            <person name="Mateos I."/>
            <person name="Piednoel M."/>
            <person name="Hagmann J."/>
            <person name="Chen-Min-Tao R."/>
            <person name="Iglesias-Fernandez R."/>
            <person name="Schuster S.C."/>
            <person name="Alonso-Blanco C."/>
            <person name="Roudier F."/>
            <person name="Carbonero P."/>
            <person name="Paz-Ares J."/>
            <person name="Davis S.J."/>
            <person name="Pecinka A."/>
            <person name="Quesneville H."/>
            <person name="Colot V."/>
            <person name="Lysak M.A."/>
            <person name="Weigel D."/>
            <person name="Coupland G."/>
            <person name="Schneeberger K."/>
        </authorList>
    </citation>
    <scope>NUCLEOTIDE SEQUENCE [LARGE SCALE GENOMIC DNA]</scope>
    <source>
        <strain evidence="6">cv. Pajares</strain>
    </source>
</reference>
<dbReference type="CDD" id="cd00303">
    <property type="entry name" value="retropepsin_like"/>
    <property type="match status" value="1"/>
</dbReference>
<evidence type="ECO:0008006" key="7">
    <source>
        <dbReference type="Google" id="ProtNLM"/>
    </source>
</evidence>
<sequence length="1409" mass="160643">MDHLEMFEDLAFSIKANNVSEDYIMCKLFPFSLAGEATSWLKQLEPGSLTTWRDTKSAFPSHFYDESRSEDLRAKISTFVQNMTECFKAAWERFKGYQRDCPHHGFTEVQLLGIFYRGMDWRHQMTLDASSNGNFKTRFPADFLELIKNVCTSNSTKKIDEERRREAGKSGGAEITEVKAKIDFVHNLLVNKKSIHFAQEVDTFYQDEDREQEDVNYINQNGYQNQRYGNQSENKGYNNYNQRSSFSGTPGSPSYAQKSNFQKPFGSNNNQRTYGSSSYQPLPSKSSESDVKGMIEQLLEGQQSLTVNLNGKIDGLYTDLNGKIGSLCTDLNGKIDALNIHMKKLDTQVAQTAENVKRQEGFLPARTDTNPRQHGVAAITTRSGKVVEPNLRRSNDRRVRKFPNLSRRYLDEGSTKIAHVDRCTDTSVDRRETQKTENLQILTDVVEKVYQPKIPYPRNQKRSKQELEDLRCKAIMDKLRIEIPFLDAMKLSPVIRRYVKRMVTKSLCVEEGVAMISEQVSAIILNKIPEKLTDPGSFVLDCLIFTDRFPRSLCDLGSSINLMPLSVAINLGMTDFQPTRISLILADRSVRIPEGILEDVPIKVGDCLIPTDFVVLQYHEEPKDPLILGRPFLATAGALIDVKGRRITLCVGDLEMKFDMDQLVKKPTIDGQTYYVDTLTDIAQEVFNETHPTDALERTLIRSIAETEELDEAAMGYARLMDSNKRVTKMVANMELCEDFCFEEFLSIDVDCVRRSTLPNSSRLGDVDVSSSTQSSILSIDADPCTDRRDFQKSEFDFSRILNDVFSSPIFAVSTSSQPWYADIANYLAVDDPPTDLKGYEKKKFMREISGYYWDEPYLYKLCLDGIYRRCIAEEETQRVLYHCHGSEYAGHFATFKTASKVLQVGFWWPTLFKDAHSFMSECDACQRRGKINRRHEMPQNFILEMNRDKRARTDNGSGSVPNPAQRIASPWPRLEGTKFPIRQRYGNLNTVFADHAVLNRPMSETWDEYDTLLYNEWLGVTLKPTRVADEKVLRDFGIYDEVRRFLARARLGHIAIRQHRLHPNLVRQFFASVRVYYDDGVETAQTGHLTFMAKGVRYRVSFLDIWQIFGFQHRRTATTLPTTFADMRTFWNLFAHGHYDCSGAPHTDIRHPTVRYLAYLLANTILYKNEPGKMRIDELVLMFSCLRDDITFPTGIPHLDVDANLGAVFAHQLMSVKNTPFTLGSSKSFQASSLLTPIFEFGRIDTSTVSVQGSLTMDFTFLQKATWVQPGPYWIYRDAAGQHMVLWPVRELLTIRPGSPALAFQVDPDLVRQVARRSTSRKKASAPTGASTRASASRPAGEPQPEPLRFIDIPQRPMSQDDFQDFVLNGFKRIWSAIARLANCSCVRPLTPPPARPPSLRNDGDDEA</sequence>
<feature type="region of interest" description="Disordered" evidence="1">
    <location>
        <begin position="219"/>
        <end position="290"/>
    </location>
</feature>
<dbReference type="InterPro" id="IPR041588">
    <property type="entry name" value="Integrase_H2C2"/>
</dbReference>
<evidence type="ECO:0000259" key="3">
    <source>
        <dbReference type="Pfam" id="PF03732"/>
    </source>
</evidence>
<feature type="domain" description="Integrase zinc-binding" evidence="4">
    <location>
        <begin position="874"/>
        <end position="929"/>
    </location>
</feature>
<dbReference type="InterPro" id="IPR021109">
    <property type="entry name" value="Peptidase_aspartic_dom_sf"/>
</dbReference>
<dbReference type="Gramene" id="KFK32409">
    <property type="protein sequence ID" value="KFK32409"/>
    <property type="gene ID" value="AALP_AA6G238200"/>
</dbReference>
<dbReference type="InterPro" id="IPR005162">
    <property type="entry name" value="Retrotrans_gag_dom"/>
</dbReference>
<feature type="compositionally biased region" description="Low complexity" evidence="1">
    <location>
        <begin position="276"/>
        <end position="286"/>
    </location>
</feature>
<evidence type="ECO:0000259" key="2">
    <source>
        <dbReference type="Pfam" id="PF03078"/>
    </source>
</evidence>
<dbReference type="InterPro" id="IPR004312">
    <property type="entry name" value="ATHILA_Orf1_C"/>
</dbReference>
<keyword evidence="6" id="KW-1185">Reference proteome</keyword>